<evidence type="ECO:0000313" key="1">
    <source>
        <dbReference type="EMBL" id="RMX37888.1"/>
    </source>
</evidence>
<accession>A0A3M6T9A0</accession>
<dbReference type="EMBL" id="RCHS01004067">
    <property type="protein sequence ID" value="RMX37888.1"/>
    <property type="molecule type" value="Genomic_DNA"/>
</dbReference>
<protein>
    <submittedName>
        <fullName evidence="1">Uncharacterized protein</fullName>
    </submittedName>
</protein>
<reference evidence="1 2" key="1">
    <citation type="journal article" date="2018" name="Sci. Rep.">
        <title>Comparative analysis of the Pocillopora damicornis genome highlights role of immune system in coral evolution.</title>
        <authorList>
            <person name="Cunning R."/>
            <person name="Bay R.A."/>
            <person name="Gillette P."/>
            <person name="Baker A.C."/>
            <person name="Traylor-Knowles N."/>
        </authorList>
    </citation>
    <scope>NUCLEOTIDE SEQUENCE [LARGE SCALE GENOMIC DNA]</scope>
    <source>
        <strain evidence="1">RSMAS</strain>
        <tissue evidence="1">Whole animal</tissue>
    </source>
</reference>
<sequence length="179" mass="21386">MNGHATAAQTEFFKRERHQFKKEVSDHYWKKYWVIAMLKAIHKIKGLEPAIHPFLSIQRLEYVDEMSYKLEWGLKEVRYHDIYDKWVKILRERGVYHPIWNQDDMEFVKSIMSGSDVTRMLLEEILSFRTEELAFSYETMGFTHQDIDIIFDWMRITPDERFMGGLDEVDGGVSPENSV</sequence>
<gene>
    <name evidence="1" type="ORF">pdam_00007102</name>
</gene>
<comment type="caution">
    <text evidence="1">The sequence shown here is derived from an EMBL/GenBank/DDBJ whole genome shotgun (WGS) entry which is preliminary data.</text>
</comment>
<organism evidence="1 2">
    <name type="scientific">Pocillopora damicornis</name>
    <name type="common">Cauliflower coral</name>
    <name type="synonym">Millepora damicornis</name>
    <dbReference type="NCBI Taxonomy" id="46731"/>
    <lineage>
        <taxon>Eukaryota</taxon>
        <taxon>Metazoa</taxon>
        <taxon>Cnidaria</taxon>
        <taxon>Anthozoa</taxon>
        <taxon>Hexacorallia</taxon>
        <taxon>Scleractinia</taxon>
        <taxon>Astrocoeniina</taxon>
        <taxon>Pocilloporidae</taxon>
        <taxon>Pocillopora</taxon>
    </lineage>
</organism>
<evidence type="ECO:0000313" key="2">
    <source>
        <dbReference type="Proteomes" id="UP000275408"/>
    </source>
</evidence>
<name>A0A3M6T9A0_POCDA</name>
<keyword evidence="2" id="KW-1185">Reference proteome</keyword>
<dbReference type="Proteomes" id="UP000275408">
    <property type="component" value="Unassembled WGS sequence"/>
</dbReference>
<dbReference type="AlphaFoldDB" id="A0A3M6T9A0"/>
<proteinExistence type="predicted"/>